<dbReference type="Proteomes" id="UP000824890">
    <property type="component" value="Unassembled WGS sequence"/>
</dbReference>
<protein>
    <submittedName>
        <fullName evidence="1">Uncharacterized protein</fullName>
    </submittedName>
</protein>
<proteinExistence type="predicted"/>
<name>A0ABQ8B9U4_BRANA</name>
<comment type="caution">
    <text evidence="1">The sequence shown here is derived from an EMBL/GenBank/DDBJ whole genome shotgun (WGS) entry which is preliminary data.</text>
</comment>
<organism evidence="1 2">
    <name type="scientific">Brassica napus</name>
    <name type="common">Rape</name>
    <dbReference type="NCBI Taxonomy" id="3708"/>
    <lineage>
        <taxon>Eukaryota</taxon>
        <taxon>Viridiplantae</taxon>
        <taxon>Streptophyta</taxon>
        <taxon>Embryophyta</taxon>
        <taxon>Tracheophyta</taxon>
        <taxon>Spermatophyta</taxon>
        <taxon>Magnoliopsida</taxon>
        <taxon>eudicotyledons</taxon>
        <taxon>Gunneridae</taxon>
        <taxon>Pentapetalae</taxon>
        <taxon>rosids</taxon>
        <taxon>malvids</taxon>
        <taxon>Brassicales</taxon>
        <taxon>Brassicaceae</taxon>
        <taxon>Brassiceae</taxon>
        <taxon>Brassica</taxon>
    </lineage>
</organism>
<feature type="non-terminal residue" evidence="1">
    <location>
        <position position="1"/>
    </location>
</feature>
<dbReference type="EMBL" id="JAGKQM010000011">
    <property type="protein sequence ID" value="KAH0901574.1"/>
    <property type="molecule type" value="Genomic_DNA"/>
</dbReference>
<gene>
    <name evidence="1" type="ORF">HID58_041077</name>
</gene>
<keyword evidence="2" id="KW-1185">Reference proteome</keyword>
<evidence type="ECO:0000313" key="2">
    <source>
        <dbReference type="Proteomes" id="UP000824890"/>
    </source>
</evidence>
<reference evidence="1 2" key="1">
    <citation type="submission" date="2021-05" db="EMBL/GenBank/DDBJ databases">
        <title>Genome Assembly of Synthetic Allotetraploid Brassica napus Reveals Homoeologous Exchanges between Subgenomes.</title>
        <authorList>
            <person name="Davis J.T."/>
        </authorList>
    </citation>
    <scope>NUCLEOTIDE SEQUENCE [LARGE SCALE GENOMIC DNA]</scope>
    <source>
        <strain evidence="2">cv. Da-Ae</strain>
        <tissue evidence="1">Seedling</tissue>
    </source>
</reference>
<evidence type="ECO:0000313" key="1">
    <source>
        <dbReference type="EMBL" id="KAH0901574.1"/>
    </source>
</evidence>
<accession>A0ABQ8B9U4</accession>
<sequence length="71" mass="8402">TPRPVATAGPDIALWRHDQDDFKPYFSASKTWNYLRVKKTKPPWNCIYIGNHKLSGLLVRWFTIRTTYHLL</sequence>